<keyword evidence="1" id="KW-0812">Transmembrane</keyword>
<evidence type="ECO:0000313" key="2">
    <source>
        <dbReference type="EMBL" id="SNS21320.1"/>
    </source>
</evidence>
<feature type="transmembrane region" description="Helical" evidence="1">
    <location>
        <begin position="164"/>
        <end position="184"/>
    </location>
</feature>
<dbReference type="RefSeq" id="WP_089276893.1">
    <property type="nucleotide sequence ID" value="NZ_FZON01000007.1"/>
</dbReference>
<proteinExistence type="predicted"/>
<evidence type="ECO:0008006" key="4">
    <source>
        <dbReference type="Google" id="ProtNLM"/>
    </source>
</evidence>
<dbReference type="InterPro" id="IPR025495">
    <property type="entry name" value="DUF4386"/>
</dbReference>
<accession>A0A239CMH1</accession>
<feature type="transmembrane region" description="Helical" evidence="1">
    <location>
        <begin position="140"/>
        <end position="157"/>
    </location>
</feature>
<reference evidence="2 3" key="1">
    <citation type="submission" date="2017-06" db="EMBL/GenBank/DDBJ databases">
        <authorList>
            <person name="Kim H.J."/>
            <person name="Triplett B.A."/>
        </authorList>
    </citation>
    <scope>NUCLEOTIDE SEQUENCE [LARGE SCALE GENOMIC DNA]</scope>
    <source>
        <strain evidence="2 3">DSM 11445</strain>
    </source>
</reference>
<dbReference type="Pfam" id="PF14329">
    <property type="entry name" value="DUF4386"/>
    <property type="match status" value="1"/>
</dbReference>
<name>A0A239CMH1_9RHOB</name>
<dbReference type="AlphaFoldDB" id="A0A239CMH1"/>
<feature type="transmembrane region" description="Helical" evidence="1">
    <location>
        <begin position="61"/>
        <end position="84"/>
    </location>
</feature>
<sequence>MHATAHNPTQNPALTRSAGALYLVIILCGLTAELALRGPLLQGAPDQIAAAMAAQLPQLRLSLLADVIMLLADITLALVFFSLLRDRAPALARAALVFRLGQAVLIGASLMALASAPALLDDLPRMAVHMTDMHALGYDIGLILFGVNSLIMARLLGLGDTPRIIAGGIAAAGIVYLTGSLLRLTAPGLSAAFEPAYLVCILAESALCLWLLITGRL</sequence>
<dbReference type="OrthoDB" id="5421633at2"/>
<keyword evidence="1" id="KW-0472">Membrane</keyword>
<dbReference type="EMBL" id="FZON01000007">
    <property type="protein sequence ID" value="SNS21320.1"/>
    <property type="molecule type" value="Genomic_DNA"/>
</dbReference>
<evidence type="ECO:0000313" key="3">
    <source>
        <dbReference type="Proteomes" id="UP000198440"/>
    </source>
</evidence>
<gene>
    <name evidence="2" type="ORF">SAMN04488078_100778</name>
</gene>
<evidence type="ECO:0000256" key="1">
    <source>
        <dbReference type="SAM" id="Phobius"/>
    </source>
</evidence>
<protein>
    <recommendedName>
        <fullName evidence="4">DUF4386 domain-containing protein</fullName>
    </recommendedName>
</protein>
<feature type="transmembrane region" description="Helical" evidence="1">
    <location>
        <begin position="96"/>
        <end position="120"/>
    </location>
</feature>
<organism evidence="2 3">
    <name type="scientific">Antarctobacter heliothermus</name>
    <dbReference type="NCBI Taxonomy" id="74033"/>
    <lineage>
        <taxon>Bacteria</taxon>
        <taxon>Pseudomonadati</taxon>
        <taxon>Pseudomonadota</taxon>
        <taxon>Alphaproteobacteria</taxon>
        <taxon>Rhodobacterales</taxon>
        <taxon>Roseobacteraceae</taxon>
        <taxon>Antarctobacter</taxon>
    </lineage>
</organism>
<feature type="transmembrane region" description="Helical" evidence="1">
    <location>
        <begin position="196"/>
        <end position="213"/>
    </location>
</feature>
<feature type="transmembrane region" description="Helical" evidence="1">
    <location>
        <begin position="20"/>
        <end position="41"/>
    </location>
</feature>
<keyword evidence="1" id="KW-1133">Transmembrane helix</keyword>
<dbReference type="Proteomes" id="UP000198440">
    <property type="component" value="Unassembled WGS sequence"/>
</dbReference>